<accession>A0A8J6HXV7</accession>
<dbReference type="GO" id="GO:0030288">
    <property type="term" value="C:outer membrane-bounded periplasmic space"/>
    <property type="evidence" value="ECO:0007669"/>
    <property type="project" value="TreeGrafter"/>
</dbReference>
<dbReference type="InterPro" id="IPR013486">
    <property type="entry name" value="SpoIID/LytB"/>
</dbReference>
<evidence type="ECO:0000313" key="2">
    <source>
        <dbReference type="EMBL" id="MBA2131995.1"/>
    </source>
</evidence>
<organism evidence="2 3">
    <name type="scientific">Capillibacterium thermochitinicola</name>
    <dbReference type="NCBI Taxonomy" id="2699427"/>
    <lineage>
        <taxon>Bacteria</taxon>
        <taxon>Bacillati</taxon>
        <taxon>Bacillota</taxon>
        <taxon>Capillibacterium</taxon>
    </lineage>
</organism>
<name>A0A8J6HXV7_9FIRM</name>
<dbReference type="Pfam" id="PF08486">
    <property type="entry name" value="SpoIID"/>
    <property type="match status" value="1"/>
</dbReference>
<proteinExistence type="predicted"/>
<dbReference type="PANTHER" id="PTHR30032:SF4">
    <property type="entry name" value="AMIDASE ENHANCER"/>
    <property type="match status" value="1"/>
</dbReference>
<sequence length="416" mass="45951">MNRRMVGLGLILGVLLLLPPRPVAGEPSALLVLTVKLSLAPPVTLRCRGPVTLYSLPEKGLALAPPLSNAPWREVYGGTIRHQLTWRVELVGGRILLASEQGDLLTTDLPLLLWSNDGSGFELDGAVYPGALVIWPADGLLFFNEVSLEDYVCGVLGSEAYAGWPMEALKANAVAIRSYTLYSLGKHEHYDLCDTIHCQVYRGLPPETVYRTAVRETAGEILCWQGAPINAVYHSSSGGRTRNNEEVWAGTPLPYLRSVEDFDHGGRNYQWPQDYLFSWDELTQSLGVARDQELRLVPFFNPAGERLGFWFYSHLTGKQLRNEELRRLLSLPSANFRIFIDPGETEITQAVTLPPGTNLLFTGKGAGHGVGLSQWGAADMASRGYSYRQILRHYYGPEVVLSSAGGQLRRQKSATQ</sequence>
<dbReference type="PANTHER" id="PTHR30032">
    <property type="entry name" value="N-ACETYLMURAMOYL-L-ALANINE AMIDASE-RELATED"/>
    <property type="match status" value="1"/>
</dbReference>
<protein>
    <submittedName>
        <fullName evidence="2">SpoIID/LytB domain-containing protein</fullName>
    </submittedName>
</protein>
<comment type="caution">
    <text evidence="2">The sequence shown here is derived from an EMBL/GenBank/DDBJ whole genome shotgun (WGS) entry which is preliminary data.</text>
</comment>
<dbReference type="EMBL" id="JAAKDE010000001">
    <property type="protein sequence ID" value="MBA2131995.1"/>
    <property type="molecule type" value="Genomic_DNA"/>
</dbReference>
<dbReference type="Proteomes" id="UP000657177">
    <property type="component" value="Unassembled WGS sequence"/>
</dbReference>
<feature type="domain" description="Sporulation stage II protein D amidase enhancer LytB N-terminal" evidence="1">
    <location>
        <begin position="140"/>
        <end position="223"/>
    </location>
</feature>
<dbReference type="InterPro" id="IPR051922">
    <property type="entry name" value="Bact_Sporulation_Assoc"/>
</dbReference>
<reference evidence="2" key="1">
    <citation type="submission" date="2020-06" db="EMBL/GenBank/DDBJ databases">
        <title>Novel chitinolytic bacterium.</title>
        <authorList>
            <person name="Ungkulpasvich U."/>
            <person name="Kosugi A."/>
            <person name="Uke A."/>
        </authorList>
    </citation>
    <scope>NUCLEOTIDE SEQUENCE</scope>
    <source>
        <strain evidence="2">UUS1-1</strain>
    </source>
</reference>
<keyword evidence="3" id="KW-1185">Reference proteome</keyword>
<dbReference type="AlphaFoldDB" id="A0A8J6HXV7"/>
<dbReference type="NCBIfam" id="TIGR02669">
    <property type="entry name" value="SpoIID_LytB"/>
    <property type="match status" value="1"/>
</dbReference>
<gene>
    <name evidence="2" type="ORF">G5B42_00255</name>
</gene>
<evidence type="ECO:0000313" key="3">
    <source>
        <dbReference type="Proteomes" id="UP000657177"/>
    </source>
</evidence>
<evidence type="ECO:0000259" key="1">
    <source>
        <dbReference type="Pfam" id="PF08486"/>
    </source>
</evidence>
<dbReference type="InterPro" id="IPR013693">
    <property type="entry name" value="SpoIID/LytB_N"/>
</dbReference>
<dbReference type="GO" id="GO:0030435">
    <property type="term" value="P:sporulation resulting in formation of a cellular spore"/>
    <property type="evidence" value="ECO:0007669"/>
    <property type="project" value="InterPro"/>
</dbReference>
<dbReference type="RefSeq" id="WP_181338437.1">
    <property type="nucleotide sequence ID" value="NZ_JAAKDE010000001.1"/>
</dbReference>